<evidence type="ECO:0000256" key="3">
    <source>
        <dbReference type="ARBA" id="ARBA00022729"/>
    </source>
</evidence>
<keyword evidence="2" id="KW-0964">Secreted</keyword>
<dbReference type="PROSITE" id="PS50847">
    <property type="entry name" value="GRAM_POS_ANCHORING"/>
    <property type="match status" value="1"/>
</dbReference>
<dbReference type="Pfam" id="PF16656">
    <property type="entry name" value="Pur_ac_phosph_N"/>
    <property type="match status" value="1"/>
</dbReference>
<feature type="chain" id="PRO_5046469377" evidence="7">
    <location>
        <begin position="28"/>
        <end position="1017"/>
    </location>
</feature>
<evidence type="ECO:0000256" key="7">
    <source>
        <dbReference type="SAM" id="SignalP"/>
    </source>
</evidence>
<evidence type="ECO:0000313" key="10">
    <source>
        <dbReference type="Proteomes" id="UP001160142"/>
    </source>
</evidence>
<dbReference type="InterPro" id="IPR011048">
    <property type="entry name" value="Haem_d1_sf"/>
</dbReference>
<reference evidence="9 10" key="1">
    <citation type="submission" date="2023-04" db="EMBL/GenBank/DDBJ databases">
        <title>Genome Encyclopedia of Bacteria and Archaea VI: Functional Genomics of Type Strains.</title>
        <authorList>
            <person name="Whitman W."/>
        </authorList>
    </citation>
    <scope>NUCLEOTIDE SEQUENCE [LARGE SCALE GENOMIC DNA]</scope>
    <source>
        <strain evidence="9 10">SG_E_30_P1</strain>
    </source>
</reference>
<comment type="caution">
    <text evidence="9">The sequence shown here is derived from an EMBL/GenBank/DDBJ whole genome shotgun (WGS) entry which is preliminary data.</text>
</comment>
<gene>
    <name evidence="9" type="ORF">M2152_000181</name>
</gene>
<evidence type="ECO:0000256" key="1">
    <source>
        <dbReference type="ARBA" id="ARBA00022512"/>
    </source>
</evidence>
<evidence type="ECO:0000256" key="5">
    <source>
        <dbReference type="SAM" id="MobiDB-lite"/>
    </source>
</evidence>
<dbReference type="EMBL" id="JARXVQ010000001">
    <property type="protein sequence ID" value="MDH6179999.1"/>
    <property type="molecule type" value="Genomic_DNA"/>
</dbReference>
<proteinExistence type="predicted"/>
<keyword evidence="6" id="KW-0472">Membrane</keyword>
<dbReference type="InterPro" id="IPR039331">
    <property type="entry name" value="PAPs-like"/>
</dbReference>
<dbReference type="InterPro" id="IPR029052">
    <property type="entry name" value="Metallo-depent_PP-like"/>
</dbReference>
<dbReference type="SUPFAM" id="SSF51004">
    <property type="entry name" value="C-terminal (heme d1) domain of cytochrome cd1-nitrite reductase"/>
    <property type="match status" value="1"/>
</dbReference>
<keyword evidence="6" id="KW-0812">Transmembrane</keyword>
<protein>
    <submittedName>
        <fullName evidence="9">LPXTG-motif cell wall-anchored protein</fullName>
    </submittedName>
</protein>
<evidence type="ECO:0000256" key="2">
    <source>
        <dbReference type="ARBA" id="ARBA00022525"/>
    </source>
</evidence>
<dbReference type="Pfam" id="PF00149">
    <property type="entry name" value="Metallophos"/>
    <property type="match status" value="1"/>
</dbReference>
<dbReference type="SUPFAM" id="SSF49363">
    <property type="entry name" value="Purple acid phosphatase, N-terminal domain"/>
    <property type="match status" value="1"/>
</dbReference>
<dbReference type="InterPro" id="IPR019931">
    <property type="entry name" value="LPXTG_anchor"/>
</dbReference>
<organism evidence="9 10">
    <name type="scientific">Antiquaquibacter oligotrophicus</name>
    <dbReference type="NCBI Taxonomy" id="2880260"/>
    <lineage>
        <taxon>Bacteria</taxon>
        <taxon>Bacillati</taxon>
        <taxon>Actinomycetota</taxon>
        <taxon>Actinomycetes</taxon>
        <taxon>Micrococcales</taxon>
        <taxon>Microbacteriaceae</taxon>
        <taxon>Antiquaquibacter</taxon>
    </lineage>
</organism>
<dbReference type="PANTHER" id="PTHR22953:SF153">
    <property type="entry name" value="PURPLE ACID PHOSPHATASE"/>
    <property type="match status" value="1"/>
</dbReference>
<feature type="transmembrane region" description="Helical" evidence="6">
    <location>
        <begin position="992"/>
        <end position="1010"/>
    </location>
</feature>
<dbReference type="PANTHER" id="PTHR22953">
    <property type="entry name" value="ACID PHOSPHATASE RELATED"/>
    <property type="match status" value="1"/>
</dbReference>
<keyword evidence="10" id="KW-1185">Reference proteome</keyword>
<keyword evidence="3 7" id="KW-0732">Signal</keyword>
<accession>A0ABT6KJ58</accession>
<dbReference type="InterPro" id="IPR004843">
    <property type="entry name" value="Calcineurin-like_PHP"/>
</dbReference>
<dbReference type="RefSeq" id="WP_322132368.1">
    <property type="nucleotide sequence ID" value="NZ_CP085036.1"/>
</dbReference>
<evidence type="ECO:0000256" key="4">
    <source>
        <dbReference type="ARBA" id="ARBA00023088"/>
    </source>
</evidence>
<dbReference type="InterPro" id="IPR003961">
    <property type="entry name" value="FN3_dom"/>
</dbReference>
<keyword evidence="1" id="KW-0134">Cell wall</keyword>
<keyword evidence="6" id="KW-1133">Transmembrane helix</keyword>
<dbReference type="NCBIfam" id="TIGR01167">
    <property type="entry name" value="LPXTG_anchor"/>
    <property type="match status" value="1"/>
</dbReference>
<evidence type="ECO:0000313" key="9">
    <source>
        <dbReference type="EMBL" id="MDH6179999.1"/>
    </source>
</evidence>
<feature type="domain" description="Gram-positive cocci surface proteins LPxTG" evidence="8">
    <location>
        <begin position="983"/>
        <end position="1017"/>
    </location>
</feature>
<dbReference type="Proteomes" id="UP001160142">
    <property type="component" value="Unassembled WGS sequence"/>
</dbReference>
<feature type="compositionally biased region" description="Low complexity" evidence="5">
    <location>
        <begin position="503"/>
        <end position="514"/>
    </location>
</feature>
<evidence type="ECO:0000256" key="6">
    <source>
        <dbReference type="SAM" id="Phobius"/>
    </source>
</evidence>
<dbReference type="SUPFAM" id="SSF56300">
    <property type="entry name" value="Metallo-dependent phosphatases"/>
    <property type="match status" value="1"/>
</dbReference>
<dbReference type="CDD" id="cd00063">
    <property type="entry name" value="FN3"/>
    <property type="match status" value="1"/>
</dbReference>
<dbReference type="Gene3D" id="3.60.21.10">
    <property type="match status" value="1"/>
</dbReference>
<feature type="signal peptide" evidence="7">
    <location>
        <begin position="1"/>
        <end position="27"/>
    </location>
</feature>
<evidence type="ECO:0000259" key="8">
    <source>
        <dbReference type="PROSITE" id="PS50847"/>
    </source>
</evidence>
<dbReference type="InterPro" id="IPR008963">
    <property type="entry name" value="Purple_acid_Pase-like_N"/>
</dbReference>
<name>A0ABT6KJ58_9MICO</name>
<sequence>MTLLRTLSAVAVTTVVASTLFGTAAMAAPLAVTSVSASDATPERVVLTPPQDPSTSQSFTWRTGGDVTDGTVWIREVGATTWRTAAAYANEPLMTGSFATRTHSATVDQLTPGTEYEYQVGTDAAKSATYRFTTAGTPGDPFTFIYFGDAQNDIAAKWSPVVDQAYERYPDAVGTVNAGDLINNSDRDSEWTEWFGAMDGYSQTTNVIAAPGNHEYSGDEFLKVWKSNFEYDANGPQWDGNEGTTDAQKQEAAYRQQMQIALDETAYYTDYQGVRFISLNASRSQAIALMTPDVLPPCLIGCPNPTELWLQVQAEWLDSILANNPNQWAVAVFHQPVFSTATGRDEADVRAAWLPVFQRNDIDLVLMGHDHTYARGYVNEDATATPGVTTGPVYAVSVSGPKYYDQQPEDNNVWTQNGATQVTRAGYTSTFQGITVSGNTLRYESIVAAKWGTGDEESTTDVPIGGTLDAFTITKYSDGSKYVTEDGVAIPGPGAGPGPVDPGTPTTPEEPAGTPAKVDLGFQKIGELASALSGPSALDETKGILWVSDKASGSVGRVNGVDIGTGDIVGTFDVGGPVIDLSFDASLSGIVAAYSTGSGTAANGYSTAAGSLGEPLLDDPIVLPYSITGIGIDSGSGIVYFSLSVGVILAIDAEEGEIVGQYPVGAGVGRMRVDPATGNLYVLFTGQSSSELRILAGRSGMTQLGTYTLDAGAAGVSVDPKAGLAIVGHTAGGFTAVDVLAGTATRFADAAFGSGVTSVSTHAGQGVVYVTTPTGVIVVGREQAPRITSSPSRAAIESTATTELSASAWAVPAADVQWQLRAPGTSEWIDLDGENTTDLTVSGLATGVQYRADFTNEIGGERYSTVSATATVWSTAPDAAPQPITPTSANKGSGITATVTGGVITVNVDRSWNGLWVGAYVHSDPVFAGWHVVTDGTFALPVPAGLTGNHRVALHDANGDILGWVQVSIPTAGGSAAPGPQALASTGSSMEGILALAALLLLGGATVVIARRRRANA</sequence>
<keyword evidence="4" id="KW-0572">Peptidoglycan-anchor</keyword>
<feature type="region of interest" description="Disordered" evidence="5">
    <location>
        <begin position="490"/>
        <end position="514"/>
    </location>
</feature>
<dbReference type="Gene3D" id="2.60.40.380">
    <property type="entry name" value="Purple acid phosphatase-like, N-terminal"/>
    <property type="match status" value="1"/>
</dbReference>
<dbReference type="InterPro" id="IPR015914">
    <property type="entry name" value="PAPs_N"/>
</dbReference>